<dbReference type="InterPro" id="IPR046358">
    <property type="entry name" value="Flagellin_C"/>
</dbReference>
<evidence type="ECO:0000256" key="2">
    <source>
        <dbReference type="ARBA" id="ARBA00023143"/>
    </source>
</evidence>
<dbReference type="InterPro" id="IPR001492">
    <property type="entry name" value="Flagellin"/>
</dbReference>
<dbReference type="Pfam" id="PF00669">
    <property type="entry name" value="Flagellin_N"/>
    <property type="match status" value="1"/>
</dbReference>
<evidence type="ECO:0000313" key="6">
    <source>
        <dbReference type="EMBL" id="AGH17030.1"/>
    </source>
</evidence>
<keyword evidence="6" id="KW-0966">Cell projection</keyword>
<dbReference type="EMBL" id="CP004005">
    <property type="protein sequence ID" value="AGH17030.1"/>
    <property type="molecule type" value="Genomic_DNA"/>
</dbReference>
<feature type="domain" description="Flagellin N-terminal" evidence="4">
    <location>
        <begin position="4"/>
        <end position="135"/>
    </location>
</feature>
<dbReference type="SUPFAM" id="SSF64518">
    <property type="entry name" value="Phase 1 flagellin"/>
    <property type="match status" value="1"/>
</dbReference>
<organism evidence="6 7">
    <name type="scientific">Candidatus Liberibacter asiaticus str. gxpsy</name>
    <dbReference type="NCBI Taxonomy" id="1174529"/>
    <lineage>
        <taxon>Bacteria</taxon>
        <taxon>Pseudomonadati</taxon>
        <taxon>Pseudomonadota</taxon>
        <taxon>Alphaproteobacteria</taxon>
        <taxon>Hyphomicrobiales</taxon>
        <taxon>Rhizobiaceae</taxon>
        <taxon>Liberibacter</taxon>
    </lineage>
</organism>
<comment type="subcellular location">
    <subcellularLocation>
        <location evidence="3">Secreted</location>
    </subcellularLocation>
    <subcellularLocation>
        <location evidence="3">Bacterial flagellum</location>
    </subcellularLocation>
</comment>
<evidence type="ECO:0000259" key="4">
    <source>
        <dbReference type="Pfam" id="PF00669"/>
    </source>
</evidence>
<evidence type="ECO:0000313" key="7">
    <source>
        <dbReference type="Proteomes" id="UP000011820"/>
    </source>
</evidence>
<dbReference type="PANTHER" id="PTHR42792:SF2">
    <property type="entry name" value="FLAGELLIN"/>
    <property type="match status" value="1"/>
</dbReference>
<comment type="similarity">
    <text evidence="1 3">Belongs to the bacterial flagellin family.</text>
</comment>
<name>A0ABM5NGM4_LIBAS</name>
<dbReference type="RefSeq" id="WP_015452627.1">
    <property type="nucleotide sequence ID" value="NC_020549.1"/>
</dbReference>
<protein>
    <recommendedName>
        <fullName evidence="3">Flagellin</fullName>
    </recommendedName>
</protein>
<keyword evidence="6" id="KW-0282">Flagellum</keyword>
<dbReference type="PRINTS" id="PR00207">
    <property type="entry name" value="FLAGELLIN"/>
</dbReference>
<accession>A0ABM5NGM4</accession>
<keyword evidence="3" id="KW-0964">Secreted</keyword>
<sequence>MTSILTNHSAMSASQKLRDINYNLEVVQDRVSSGLRVSDAADNAAYWSIAQIMKSDNGALSAVSDAIGLGSSKVDIAKAGMSKAIDVMSTIKNKITAGVERGTDSKSIQSEITQLQSQLRDIARGSSFNGENWLRTDLGSSTASIAKSVIGSFIRDDNGKVQITTIDYYLDPETVLLDSSTDGTERYGLLDRNHKIKVEPQVLKDIDVSVYDASGTISTKKFKLATTSGAWLKAANATFDQAKGIATIPVPLPAAPAAPNTTSGTSGSKSPSVAASATYIRMGNSDIWVRATTKNSITSDPGYTNSTVAKVGNTHYYVDTESTTLDSRKDLPKEIDSGYSMVTLNITRHANTDAYNEKLAMEEMVSFIDTQIKCATAAAGKIGSISSRIHLQEDFIKLMRDAVEKGVGRLVDADMASESTRLSALQTQQQLAVQALSIVNNSTARILSLFRG</sequence>
<feature type="domain" description="Flagellin C-terminal" evidence="5">
    <location>
        <begin position="366"/>
        <end position="450"/>
    </location>
</feature>
<dbReference type="PANTHER" id="PTHR42792">
    <property type="entry name" value="FLAGELLIN"/>
    <property type="match status" value="1"/>
</dbReference>
<reference evidence="6 7" key="1">
    <citation type="journal article" date="2013" name="Genome Announc.">
        <title>Complete Genome Sequence of a Chinese Strain of 'Candidatus Liberibacter asiaticus'.</title>
        <authorList>
            <person name="Lin H."/>
            <person name="Han C.S."/>
            <person name="Liu B."/>
            <person name="Lou B."/>
            <person name="Bai X."/>
            <person name="Deng C."/>
            <person name="Civerolo E.L."/>
            <person name="Gupta G."/>
        </authorList>
    </citation>
    <scope>NUCLEOTIDE SEQUENCE [LARGE SCALE GENOMIC DNA]</scope>
    <source>
        <strain evidence="7">gxpsy</strain>
    </source>
</reference>
<proteinExistence type="inferred from homology"/>
<comment type="function">
    <text evidence="3">Flagellin is the subunit protein which polymerizes to form the filaments of bacterial flagella.</text>
</comment>
<dbReference type="Proteomes" id="UP000011820">
    <property type="component" value="Chromosome"/>
</dbReference>
<keyword evidence="2 3" id="KW-0975">Bacterial flagellum</keyword>
<evidence type="ECO:0000256" key="1">
    <source>
        <dbReference type="ARBA" id="ARBA00005709"/>
    </source>
</evidence>
<evidence type="ECO:0000256" key="3">
    <source>
        <dbReference type="RuleBase" id="RU362073"/>
    </source>
</evidence>
<dbReference type="Gene3D" id="1.20.1330.10">
    <property type="entry name" value="f41 fragment of flagellin, N-terminal domain"/>
    <property type="match status" value="2"/>
</dbReference>
<dbReference type="InterPro" id="IPR001029">
    <property type="entry name" value="Flagellin_N"/>
</dbReference>
<dbReference type="Pfam" id="PF00700">
    <property type="entry name" value="Flagellin_C"/>
    <property type="match status" value="1"/>
</dbReference>
<evidence type="ECO:0000259" key="5">
    <source>
        <dbReference type="Pfam" id="PF00700"/>
    </source>
</evidence>
<keyword evidence="7" id="KW-1185">Reference proteome</keyword>
<dbReference type="GeneID" id="93077025"/>
<keyword evidence="6" id="KW-0969">Cilium</keyword>
<gene>
    <name evidence="6" type="ORF">WSI_03300</name>
</gene>